<protein>
    <submittedName>
        <fullName evidence="1">Uncharacterized protein</fullName>
    </submittedName>
</protein>
<sequence>MSSAFLPNTVSQFSSLSLCSRSNPIICFFSPQCFLLPTNLQLLLSGPYWKLNL</sequence>
<organism evidence="1 2">
    <name type="scientific">Cricetulus griseus</name>
    <name type="common">Chinese hamster</name>
    <name type="synonym">Cricetulus barabensis griseus</name>
    <dbReference type="NCBI Taxonomy" id="10029"/>
    <lineage>
        <taxon>Eukaryota</taxon>
        <taxon>Metazoa</taxon>
        <taxon>Chordata</taxon>
        <taxon>Craniata</taxon>
        <taxon>Vertebrata</taxon>
        <taxon>Euteleostomi</taxon>
        <taxon>Mammalia</taxon>
        <taxon>Eutheria</taxon>
        <taxon>Euarchontoglires</taxon>
        <taxon>Glires</taxon>
        <taxon>Rodentia</taxon>
        <taxon>Myomorpha</taxon>
        <taxon>Muroidea</taxon>
        <taxon>Cricetidae</taxon>
        <taxon>Cricetinae</taxon>
        <taxon>Cricetulus</taxon>
    </lineage>
</organism>
<evidence type="ECO:0000313" key="2">
    <source>
        <dbReference type="Proteomes" id="UP000001075"/>
    </source>
</evidence>
<evidence type="ECO:0000313" key="1">
    <source>
        <dbReference type="EMBL" id="EGV99342.1"/>
    </source>
</evidence>
<gene>
    <name evidence="1" type="ORF">I79_017585</name>
</gene>
<dbReference type="EMBL" id="JH001133">
    <property type="protein sequence ID" value="EGV99342.1"/>
    <property type="molecule type" value="Genomic_DNA"/>
</dbReference>
<name>G3I2H8_CRIGR</name>
<dbReference type="InParanoid" id="G3I2H8"/>
<accession>G3I2H8</accession>
<proteinExistence type="predicted"/>
<dbReference type="Proteomes" id="UP000001075">
    <property type="component" value="Unassembled WGS sequence"/>
</dbReference>
<dbReference type="AlphaFoldDB" id="G3I2H8"/>
<reference evidence="2" key="1">
    <citation type="journal article" date="2011" name="Nat. Biotechnol.">
        <title>The genomic sequence of the Chinese hamster ovary (CHO)-K1 cell line.</title>
        <authorList>
            <person name="Xu X."/>
            <person name="Nagarajan H."/>
            <person name="Lewis N.E."/>
            <person name="Pan S."/>
            <person name="Cai Z."/>
            <person name="Liu X."/>
            <person name="Chen W."/>
            <person name="Xie M."/>
            <person name="Wang W."/>
            <person name="Hammond S."/>
            <person name="Andersen M.R."/>
            <person name="Neff N."/>
            <person name="Passarelli B."/>
            <person name="Koh W."/>
            <person name="Fan H.C."/>
            <person name="Wang J."/>
            <person name="Gui Y."/>
            <person name="Lee K.H."/>
            <person name="Betenbaugh M.J."/>
            <person name="Quake S.R."/>
            <person name="Famili I."/>
            <person name="Palsson B.O."/>
            <person name="Wang J."/>
        </authorList>
    </citation>
    <scope>NUCLEOTIDE SEQUENCE [LARGE SCALE GENOMIC DNA]</scope>
    <source>
        <strain evidence="2">CHO K1 cell line</strain>
    </source>
</reference>